<reference evidence="6 7" key="1">
    <citation type="journal article" date="2022" name="Nat. Genet.">
        <title>Improved pea reference genome and pan-genome highlight genomic features and evolutionary characteristics.</title>
        <authorList>
            <person name="Yang T."/>
            <person name="Liu R."/>
            <person name="Luo Y."/>
            <person name="Hu S."/>
            <person name="Wang D."/>
            <person name="Wang C."/>
            <person name="Pandey M.K."/>
            <person name="Ge S."/>
            <person name="Xu Q."/>
            <person name="Li N."/>
            <person name="Li G."/>
            <person name="Huang Y."/>
            <person name="Saxena R.K."/>
            <person name="Ji Y."/>
            <person name="Li M."/>
            <person name="Yan X."/>
            <person name="He Y."/>
            <person name="Liu Y."/>
            <person name="Wang X."/>
            <person name="Xiang C."/>
            <person name="Varshney R.K."/>
            <person name="Ding H."/>
            <person name="Gao S."/>
            <person name="Zong X."/>
        </authorList>
    </citation>
    <scope>NUCLEOTIDE SEQUENCE [LARGE SCALE GENOMIC DNA]</scope>
    <source>
        <strain evidence="6 7">cv. Zhongwan 6</strain>
    </source>
</reference>
<evidence type="ECO:0000256" key="2">
    <source>
        <dbReference type="ARBA" id="ARBA00023015"/>
    </source>
</evidence>
<feature type="compositionally biased region" description="Polar residues" evidence="4">
    <location>
        <begin position="10"/>
        <end position="19"/>
    </location>
</feature>
<evidence type="ECO:0000259" key="5">
    <source>
        <dbReference type="Pfam" id="PF00808"/>
    </source>
</evidence>
<feature type="domain" description="Transcription factor CBF/NF-Y/archaeal histone" evidence="5">
    <location>
        <begin position="46"/>
        <end position="110"/>
    </location>
</feature>
<sequence length="202" mass="22590">MEHEYPLVHNGQNPISSSDTDAKIPTTMNPIKDDIVPQLTMQEKSSLPLKNVAKIMRKGLPPHIKISDGAKEMAEQSASKFISMVTKKATERCIKESRKILGAEDLLWAMMSLGYHNYFKGLSFYLQRYRYSNGIRPMQVVCEIPKHTLPSPPVALEIDEAINIDEFWDELSDLGDGSANSDPSTLSNIGGMCDESIDKMKD</sequence>
<feature type="region of interest" description="Disordered" evidence="4">
    <location>
        <begin position="1"/>
        <end position="24"/>
    </location>
</feature>
<dbReference type="PRINTS" id="PR00615">
    <property type="entry name" value="CCAATSUBUNTA"/>
</dbReference>
<dbReference type="AlphaFoldDB" id="A0A9D5AEX0"/>
<dbReference type="Pfam" id="PF00808">
    <property type="entry name" value="CBFD_NFYB_HMF"/>
    <property type="match status" value="1"/>
</dbReference>
<name>A0A9D5AEX0_PEA</name>
<dbReference type="GO" id="GO:0001228">
    <property type="term" value="F:DNA-binding transcription activator activity, RNA polymerase II-specific"/>
    <property type="evidence" value="ECO:0007669"/>
    <property type="project" value="InterPro"/>
</dbReference>
<dbReference type="CDD" id="cd22907">
    <property type="entry name" value="HFD_NFYB"/>
    <property type="match status" value="1"/>
</dbReference>
<comment type="similarity">
    <text evidence="1">Belongs to the NFYB/HAP3 subunit family.</text>
</comment>
<organism evidence="6 7">
    <name type="scientific">Pisum sativum</name>
    <name type="common">Garden pea</name>
    <name type="synonym">Lathyrus oleraceus</name>
    <dbReference type="NCBI Taxonomy" id="3888"/>
    <lineage>
        <taxon>Eukaryota</taxon>
        <taxon>Viridiplantae</taxon>
        <taxon>Streptophyta</taxon>
        <taxon>Embryophyta</taxon>
        <taxon>Tracheophyta</taxon>
        <taxon>Spermatophyta</taxon>
        <taxon>Magnoliopsida</taxon>
        <taxon>eudicotyledons</taxon>
        <taxon>Gunneridae</taxon>
        <taxon>Pentapetalae</taxon>
        <taxon>rosids</taxon>
        <taxon>fabids</taxon>
        <taxon>Fabales</taxon>
        <taxon>Fabaceae</taxon>
        <taxon>Papilionoideae</taxon>
        <taxon>50 kb inversion clade</taxon>
        <taxon>NPAAA clade</taxon>
        <taxon>Hologalegina</taxon>
        <taxon>IRL clade</taxon>
        <taxon>Fabeae</taxon>
        <taxon>Lathyrus</taxon>
    </lineage>
</organism>
<comment type="caution">
    <text evidence="6">The sequence shown here is derived from an EMBL/GenBank/DDBJ whole genome shotgun (WGS) entry which is preliminary data.</text>
</comment>
<protein>
    <recommendedName>
        <fullName evidence="5">Transcription factor CBF/NF-Y/archaeal histone domain-containing protein</fullName>
    </recommendedName>
</protein>
<evidence type="ECO:0000256" key="1">
    <source>
        <dbReference type="ARBA" id="ARBA00009053"/>
    </source>
</evidence>
<accession>A0A9D5AEX0</accession>
<gene>
    <name evidence="6" type="ORF">KIW84_054725</name>
</gene>
<dbReference type="Gene3D" id="1.10.20.10">
    <property type="entry name" value="Histone, subunit A"/>
    <property type="match status" value="1"/>
</dbReference>
<dbReference type="InterPro" id="IPR003958">
    <property type="entry name" value="CBFA_NFYB_domain"/>
</dbReference>
<dbReference type="InterPro" id="IPR009072">
    <property type="entry name" value="Histone-fold"/>
</dbReference>
<evidence type="ECO:0000313" key="6">
    <source>
        <dbReference type="EMBL" id="KAI5409012.1"/>
    </source>
</evidence>
<dbReference type="Gramene" id="Psat05G0472500-T1">
    <property type="protein sequence ID" value="KAI5409012.1"/>
    <property type="gene ID" value="KIW84_054725"/>
</dbReference>
<dbReference type="EMBL" id="JAMSHJ010000005">
    <property type="protein sequence ID" value="KAI5409012.1"/>
    <property type="molecule type" value="Genomic_DNA"/>
</dbReference>
<dbReference type="GO" id="GO:0046982">
    <property type="term" value="F:protein heterodimerization activity"/>
    <property type="evidence" value="ECO:0007669"/>
    <property type="project" value="InterPro"/>
</dbReference>
<evidence type="ECO:0000313" key="7">
    <source>
        <dbReference type="Proteomes" id="UP001058974"/>
    </source>
</evidence>
<proteinExistence type="inferred from homology"/>
<dbReference type="InterPro" id="IPR027113">
    <property type="entry name" value="Transc_fact_NFYB/HAP3"/>
</dbReference>
<keyword evidence="3" id="KW-0804">Transcription</keyword>
<dbReference type="Gramene" id="Psat5g168320.1">
    <property type="protein sequence ID" value="Psat5g168320.1.cds"/>
    <property type="gene ID" value="Psat5g168320"/>
</dbReference>
<keyword evidence="2" id="KW-0805">Transcription regulation</keyword>
<dbReference type="OrthoDB" id="1426594at2759"/>
<feature type="compositionally biased region" description="Polar residues" evidence="4">
    <location>
        <begin position="178"/>
        <end position="188"/>
    </location>
</feature>
<keyword evidence="7" id="KW-1185">Reference proteome</keyword>
<dbReference type="PANTHER" id="PTHR11064:SF115">
    <property type="entry name" value="NUCLEAR TRANSCRIPTION FACTOR Y SUBUNIT B-9"/>
    <property type="match status" value="1"/>
</dbReference>
<dbReference type="SUPFAM" id="SSF47113">
    <property type="entry name" value="Histone-fold"/>
    <property type="match status" value="1"/>
</dbReference>
<dbReference type="GO" id="GO:0000978">
    <property type="term" value="F:RNA polymerase II cis-regulatory region sequence-specific DNA binding"/>
    <property type="evidence" value="ECO:0007669"/>
    <property type="project" value="TreeGrafter"/>
</dbReference>
<evidence type="ECO:0000256" key="4">
    <source>
        <dbReference type="SAM" id="MobiDB-lite"/>
    </source>
</evidence>
<evidence type="ECO:0000256" key="3">
    <source>
        <dbReference type="ARBA" id="ARBA00023163"/>
    </source>
</evidence>
<feature type="region of interest" description="Disordered" evidence="4">
    <location>
        <begin position="178"/>
        <end position="202"/>
    </location>
</feature>
<dbReference type="PANTHER" id="PTHR11064">
    <property type="entry name" value="CCAAT-BINDING TRANSCRIPTION FACTOR-RELATED"/>
    <property type="match status" value="1"/>
</dbReference>
<dbReference type="Proteomes" id="UP001058974">
    <property type="component" value="Chromosome 5"/>
</dbReference>
<dbReference type="GO" id="GO:0016602">
    <property type="term" value="C:CCAAT-binding factor complex"/>
    <property type="evidence" value="ECO:0007669"/>
    <property type="project" value="InterPro"/>
</dbReference>